<organism evidence="3 4">
    <name type="scientific">Lithohypha guttulata</name>
    <dbReference type="NCBI Taxonomy" id="1690604"/>
    <lineage>
        <taxon>Eukaryota</taxon>
        <taxon>Fungi</taxon>
        <taxon>Dikarya</taxon>
        <taxon>Ascomycota</taxon>
        <taxon>Pezizomycotina</taxon>
        <taxon>Eurotiomycetes</taxon>
        <taxon>Chaetothyriomycetidae</taxon>
        <taxon>Chaetothyriales</taxon>
        <taxon>Trichomeriaceae</taxon>
        <taxon>Lithohypha</taxon>
    </lineage>
</organism>
<gene>
    <name evidence="3" type="ORF">LTR05_004727</name>
</gene>
<evidence type="ECO:0000256" key="1">
    <source>
        <dbReference type="SAM" id="MobiDB-lite"/>
    </source>
</evidence>
<evidence type="ECO:0000259" key="2">
    <source>
        <dbReference type="Pfam" id="PF09791"/>
    </source>
</evidence>
<feature type="domain" description="Oxidoreductase-like" evidence="2">
    <location>
        <begin position="113"/>
        <end position="154"/>
    </location>
</feature>
<dbReference type="PANTHER" id="PTHR21193:SF3">
    <property type="entry name" value="OXIDOREDUCTASE-LIKE DOMAIN-CONTAINING PROTEIN 1"/>
    <property type="match status" value="1"/>
</dbReference>
<sequence length="239" mass="26614">MSNICTQCHLLARRQLQARLSKHSNHTRSIHVSKPRGEAQYSPRELGDFYNDILSTPLPKVAQAKTEKQDLPEWVSTSGRKDIEERARKLFGNIEGSGYQRSQSDTPDATWRTINGVPIPPRPGEPDNCCMSGCVWDDYRDDVESWAARLKEAQAKGSQSGESVTKTPKIGFPRPEVQASSGSMDDDGGGSEALWQAPSVEADPDALFADIPIGIREFMATEKRIRDRKRSKKEKLTAD</sequence>
<dbReference type="InterPro" id="IPR039251">
    <property type="entry name" value="OXLD1"/>
</dbReference>
<feature type="compositionally biased region" description="Polar residues" evidence="1">
    <location>
        <begin position="156"/>
        <end position="166"/>
    </location>
</feature>
<dbReference type="EMBL" id="JAVRRJ010000004">
    <property type="protein sequence ID" value="KAK5085442.1"/>
    <property type="molecule type" value="Genomic_DNA"/>
</dbReference>
<name>A0AAN7YG87_9EURO</name>
<dbReference type="Pfam" id="PF09791">
    <property type="entry name" value="Oxidored-like"/>
    <property type="match status" value="1"/>
</dbReference>
<protein>
    <recommendedName>
        <fullName evidence="2">Oxidoreductase-like domain-containing protein</fullName>
    </recommendedName>
</protein>
<dbReference type="PANTHER" id="PTHR21193">
    <property type="entry name" value="OXIDOREDUCTASE-LIKE DOMAIN-CONTAINING PROTEIN 1"/>
    <property type="match status" value="1"/>
</dbReference>
<dbReference type="AlphaFoldDB" id="A0AAN7YG87"/>
<proteinExistence type="predicted"/>
<evidence type="ECO:0000313" key="3">
    <source>
        <dbReference type="EMBL" id="KAK5085442.1"/>
    </source>
</evidence>
<feature type="compositionally biased region" description="Basic residues" evidence="1">
    <location>
        <begin position="22"/>
        <end position="34"/>
    </location>
</feature>
<dbReference type="Proteomes" id="UP001309876">
    <property type="component" value="Unassembled WGS sequence"/>
</dbReference>
<dbReference type="InterPro" id="IPR019180">
    <property type="entry name" value="Oxidoreductase-like_N"/>
</dbReference>
<accession>A0AAN7YG87</accession>
<keyword evidence="4" id="KW-1185">Reference proteome</keyword>
<dbReference type="GO" id="GO:0005739">
    <property type="term" value="C:mitochondrion"/>
    <property type="evidence" value="ECO:0007669"/>
    <property type="project" value="TreeGrafter"/>
</dbReference>
<reference evidence="3 4" key="1">
    <citation type="submission" date="2023-08" db="EMBL/GenBank/DDBJ databases">
        <title>Black Yeasts Isolated from many extreme environments.</title>
        <authorList>
            <person name="Coleine C."/>
            <person name="Stajich J.E."/>
            <person name="Selbmann L."/>
        </authorList>
    </citation>
    <scope>NUCLEOTIDE SEQUENCE [LARGE SCALE GENOMIC DNA]</scope>
    <source>
        <strain evidence="3 4">CCFEE 5910</strain>
    </source>
</reference>
<feature type="region of interest" description="Disordered" evidence="1">
    <location>
        <begin position="151"/>
        <end position="196"/>
    </location>
</feature>
<feature type="region of interest" description="Disordered" evidence="1">
    <location>
        <begin position="22"/>
        <end position="42"/>
    </location>
</feature>
<comment type="caution">
    <text evidence="3">The sequence shown here is derived from an EMBL/GenBank/DDBJ whole genome shotgun (WGS) entry which is preliminary data.</text>
</comment>
<evidence type="ECO:0000313" key="4">
    <source>
        <dbReference type="Proteomes" id="UP001309876"/>
    </source>
</evidence>